<protein>
    <recommendedName>
        <fullName evidence="3">Reverse transcriptase</fullName>
    </recommendedName>
</protein>
<comment type="caution">
    <text evidence="1">The sequence shown here is derived from an EMBL/GenBank/DDBJ whole genome shotgun (WGS) entry which is preliminary data.</text>
</comment>
<organism evidence="1 2">
    <name type="scientific">Prunus dulcis</name>
    <name type="common">Almond</name>
    <name type="synonym">Amygdalus dulcis</name>
    <dbReference type="NCBI Taxonomy" id="3755"/>
    <lineage>
        <taxon>Eukaryota</taxon>
        <taxon>Viridiplantae</taxon>
        <taxon>Streptophyta</taxon>
        <taxon>Embryophyta</taxon>
        <taxon>Tracheophyta</taxon>
        <taxon>Spermatophyta</taxon>
        <taxon>Magnoliopsida</taxon>
        <taxon>eudicotyledons</taxon>
        <taxon>Gunneridae</taxon>
        <taxon>Pentapetalae</taxon>
        <taxon>rosids</taxon>
        <taxon>fabids</taxon>
        <taxon>Rosales</taxon>
        <taxon>Rosaceae</taxon>
        <taxon>Amygdaloideae</taxon>
        <taxon>Amygdaleae</taxon>
        <taxon>Prunus</taxon>
    </lineage>
</organism>
<evidence type="ECO:0008006" key="3">
    <source>
        <dbReference type="Google" id="ProtNLM"/>
    </source>
</evidence>
<dbReference type="EMBL" id="JAJFAZ020000006">
    <property type="protein sequence ID" value="KAI5323915.1"/>
    <property type="molecule type" value="Genomic_DNA"/>
</dbReference>
<dbReference type="AlphaFoldDB" id="A0AAD4VF47"/>
<sequence>MSGEGIGKNICDYFQGLFQTNGTADNSHIIEVVWLAVMLEHNESLNWPFARDEVEGALNQMFSTKSPGVDGMPALFYQKYWHIVGNDVVAFCPHIMNGRANVKEVNHTLLTPISKVHRPTKVTEF</sequence>
<evidence type="ECO:0000313" key="1">
    <source>
        <dbReference type="EMBL" id="KAI5323915.1"/>
    </source>
</evidence>
<name>A0AAD4VF47_PRUDU</name>
<evidence type="ECO:0000313" key="2">
    <source>
        <dbReference type="Proteomes" id="UP001054821"/>
    </source>
</evidence>
<reference evidence="1 2" key="1">
    <citation type="journal article" date="2022" name="G3 (Bethesda)">
        <title>Whole-genome sequence and methylome profiling of the almond [Prunus dulcis (Mill.) D.A. Webb] cultivar 'Nonpareil'.</title>
        <authorList>
            <person name="D'Amico-Willman K.M."/>
            <person name="Ouma W.Z."/>
            <person name="Meulia T."/>
            <person name="Sideli G.M."/>
            <person name="Gradziel T.M."/>
            <person name="Fresnedo-Ramirez J."/>
        </authorList>
    </citation>
    <scope>NUCLEOTIDE SEQUENCE [LARGE SCALE GENOMIC DNA]</scope>
    <source>
        <strain evidence="1">Clone GOH B32 T37-40</strain>
    </source>
</reference>
<accession>A0AAD4VF47</accession>
<dbReference type="Proteomes" id="UP001054821">
    <property type="component" value="Chromosome 6"/>
</dbReference>
<gene>
    <name evidence="1" type="ORF">L3X38_032988</name>
</gene>
<proteinExistence type="predicted"/>
<keyword evidence="2" id="KW-1185">Reference proteome</keyword>